<evidence type="ECO:0000313" key="5">
    <source>
        <dbReference type="Proteomes" id="UP000004200"/>
    </source>
</evidence>
<feature type="domain" description="Right handed beta helix" evidence="3">
    <location>
        <begin position="30"/>
        <end position="161"/>
    </location>
</feature>
<dbReference type="EMBL" id="AFWT01000020">
    <property type="protein sequence ID" value="EGV30163.1"/>
    <property type="molecule type" value="Genomic_DNA"/>
</dbReference>
<evidence type="ECO:0000259" key="3">
    <source>
        <dbReference type="Pfam" id="PF13229"/>
    </source>
</evidence>
<dbReference type="Pfam" id="PF13229">
    <property type="entry name" value="Beta_helix"/>
    <property type="match status" value="1"/>
</dbReference>
<accession>G2E3Q0</accession>
<feature type="transmembrane region" description="Helical" evidence="2">
    <location>
        <begin position="460"/>
        <end position="485"/>
    </location>
</feature>
<feature type="region of interest" description="Disordered" evidence="1">
    <location>
        <begin position="284"/>
        <end position="311"/>
    </location>
</feature>
<feature type="region of interest" description="Disordered" evidence="1">
    <location>
        <begin position="930"/>
        <end position="956"/>
    </location>
</feature>
<proteinExistence type="predicted"/>
<feature type="region of interest" description="Disordered" evidence="1">
    <location>
        <begin position="1"/>
        <end position="23"/>
    </location>
</feature>
<comment type="caution">
    <text evidence="4">The sequence shown here is derived from an EMBL/GenBank/DDBJ whole genome shotgun (WGS) entry which is preliminary data.</text>
</comment>
<gene>
    <name evidence="4" type="ORF">ThidrDRAFT_2913</name>
</gene>
<dbReference type="InterPro" id="IPR011050">
    <property type="entry name" value="Pectin_lyase_fold/virulence"/>
</dbReference>
<dbReference type="InterPro" id="IPR012334">
    <property type="entry name" value="Pectin_lyas_fold"/>
</dbReference>
<keyword evidence="2" id="KW-0472">Membrane</keyword>
<sequence length="1297" mass="140344">MTGWGNGAQGIAAQRDPKSPEAPSDVALLANRCHDNQQAGVAFGSSQGCAESNDCWGNGTSGIAAARDPISPDAPSDVALLANRCHDNQQAGVLFTSSQGRAEGNDCWGNGDSGIIAQRDPKSPDAPSEVALLGNRCDHNIGAGIRFQSSTGHCIGNRCWANQGGDRPAEERAFKDPDHPTLGLLPESEVRVTDHATTPPPEDPAIERLAARSDGPLIQALMAAEAPDSVWLADYLGSGCRSCFVRFWLGETVDSITRPASLESRAEPMTATADTPRLYQLKLGETPSPSLASTAPDRSSTRAIQTATEDQTSHASVAGVFDRFVEEWLDGSGDLWSRTKDMDRAKASAGSDPAGLAWSLAVVCVDTHSLEAALTSLAEDAEARLDPIVMGWSDEHQDPSARLPSLSPPLVVDLTGMAATREPLRDLFEGQFLKSATESRGRAGGWGRWTRRAAEQVRELLVMPFEIPLQALGLTLLAIGLGWLLTWDLAGYPALTGLVARDGVHLEALIAAASEQWHTVAWSQRGVWLATVVAAVLFWTGILNLMLPARLHVRVPLAHFLFDVVRLATLGAFAEVPPKLAKTGLGRWFGKVSTRLDEAAAVRWAEHHLFGVPWRSVDLGLVVLKGVDTLSDTDLQWLNVLARRRHRGQGLLVVIHMRDLAHVAGSWLPLMTAENAPWQTCKLLHVPGLATIVPEVAHASDTGHPARHDWTIGLSQHSMSGDPITLSVPGIPAIGSQTPLDADTPASAAEGGTGGDLDAREQLSILLGCNRDAHEQERCAGSLADADWTALDLLPMLVLGSPPMAPMILIKKEVDSWKLYGPAWQREIRPFVTLFHGPDDQVDPDRETSEKLVDYSERGRALTTQLIKGDPPRWQQLIGFAGERVALAAALRNWMGAGPATEAYLARLVGGGERYHLLRCLEAITGQPWGEIPGAETHEPSPSLKERNSARSARPVATGAELPLHLEAALYLRRERLALTDAADTVLAETLTAPLEQTWDALGEALEKPLPDGLWKDAQARRADASRVLVAYLAARSLGRVEPQPAEDPDRSALAQALEVFSPPPPWVDRILAGDSPSLRQLFHEEIRRMANRLVLLKPADAREILDQRLRQDWSRLPDDVKTLIRTACLEAGRRLVRSFLEAPDASAVLGVAESFAQRPALVVATLCQLACWHQSDRGRTRAADLLPIGQFAVRLRRHYAEWDRADPAPLPSLNRPAGMTPDDTHLVAELIADTGFADRLIAVLEPGLERRRRSRKTIQAMGSIQLEGLAIGVSLPANQALNQLDPVTLISLRAED</sequence>
<dbReference type="InterPro" id="IPR039448">
    <property type="entry name" value="Beta_helix"/>
</dbReference>
<name>G2E3Q0_9GAMM</name>
<dbReference type="Proteomes" id="UP000004200">
    <property type="component" value="Unassembled WGS sequence"/>
</dbReference>
<dbReference type="RefSeq" id="WP_007041626.1">
    <property type="nucleotide sequence ID" value="NZ_AFWT01000020.1"/>
</dbReference>
<keyword evidence="2" id="KW-1133">Transmembrane helix</keyword>
<dbReference type="OrthoDB" id="9807425at2"/>
<dbReference type="eggNOG" id="COG3420">
    <property type="taxonomic scope" value="Bacteria"/>
</dbReference>
<protein>
    <recommendedName>
        <fullName evidence="3">Right handed beta helix domain-containing protein</fullName>
    </recommendedName>
</protein>
<keyword evidence="2" id="KW-0812">Transmembrane</keyword>
<evidence type="ECO:0000256" key="1">
    <source>
        <dbReference type="SAM" id="MobiDB-lite"/>
    </source>
</evidence>
<feature type="compositionally biased region" description="Basic and acidic residues" evidence="1">
    <location>
        <begin position="936"/>
        <end position="949"/>
    </location>
</feature>
<feature type="region of interest" description="Disordered" evidence="1">
    <location>
        <begin position="735"/>
        <end position="756"/>
    </location>
</feature>
<evidence type="ECO:0000256" key="2">
    <source>
        <dbReference type="SAM" id="Phobius"/>
    </source>
</evidence>
<dbReference type="STRING" id="765913.ThidrDRAFT_2913"/>
<reference evidence="4 5" key="1">
    <citation type="submission" date="2011-06" db="EMBL/GenBank/DDBJ databases">
        <title>The draft genome of Thiorhodococcus drewsii AZ1.</title>
        <authorList>
            <consortium name="US DOE Joint Genome Institute (JGI-PGF)"/>
            <person name="Lucas S."/>
            <person name="Han J."/>
            <person name="Lapidus A."/>
            <person name="Cheng J.-F."/>
            <person name="Goodwin L."/>
            <person name="Pitluck S."/>
            <person name="Peters L."/>
            <person name="Land M.L."/>
            <person name="Hauser L."/>
            <person name="Vogl K."/>
            <person name="Liu Z."/>
            <person name="Imhoff J."/>
            <person name="Thiel V."/>
            <person name="Frigaard N.-U."/>
            <person name="Bryant D.A."/>
            <person name="Woyke T.J."/>
        </authorList>
    </citation>
    <scope>NUCLEOTIDE SEQUENCE [LARGE SCALE GENOMIC DNA]</scope>
    <source>
        <strain evidence="4 5">AZ1</strain>
    </source>
</reference>
<feature type="compositionally biased region" description="Polar residues" evidence="1">
    <location>
        <begin position="287"/>
        <end position="311"/>
    </location>
</feature>
<dbReference type="SUPFAM" id="SSF51126">
    <property type="entry name" value="Pectin lyase-like"/>
    <property type="match status" value="1"/>
</dbReference>
<keyword evidence="5" id="KW-1185">Reference proteome</keyword>
<dbReference type="Gene3D" id="2.160.20.10">
    <property type="entry name" value="Single-stranded right-handed beta-helix, Pectin lyase-like"/>
    <property type="match status" value="1"/>
</dbReference>
<feature type="transmembrane region" description="Helical" evidence="2">
    <location>
        <begin position="527"/>
        <end position="547"/>
    </location>
</feature>
<evidence type="ECO:0000313" key="4">
    <source>
        <dbReference type="EMBL" id="EGV30163.1"/>
    </source>
</evidence>
<organism evidence="4 5">
    <name type="scientific">Thiorhodococcus drewsii AZ1</name>
    <dbReference type="NCBI Taxonomy" id="765913"/>
    <lineage>
        <taxon>Bacteria</taxon>
        <taxon>Pseudomonadati</taxon>
        <taxon>Pseudomonadota</taxon>
        <taxon>Gammaproteobacteria</taxon>
        <taxon>Chromatiales</taxon>
        <taxon>Chromatiaceae</taxon>
        <taxon>Thiorhodococcus</taxon>
    </lineage>
</organism>